<proteinExistence type="predicted"/>
<name>A0ABP6WKQ1_9PSEU</name>
<dbReference type="PANTHER" id="PTHR23513:SF6">
    <property type="entry name" value="MAJOR FACILITATOR SUPERFAMILY ASSOCIATED DOMAIN-CONTAINING PROTEIN"/>
    <property type="match status" value="1"/>
</dbReference>
<organism evidence="8 9">
    <name type="scientific">Amycolatopsis ultiminotia</name>
    <dbReference type="NCBI Taxonomy" id="543629"/>
    <lineage>
        <taxon>Bacteria</taxon>
        <taxon>Bacillati</taxon>
        <taxon>Actinomycetota</taxon>
        <taxon>Actinomycetes</taxon>
        <taxon>Pseudonocardiales</taxon>
        <taxon>Pseudonocardiaceae</taxon>
        <taxon>Amycolatopsis</taxon>
    </lineage>
</organism>
<evidence type="ECO:0000256" key="5">
    <source>
        <dbReference type="ARBA" id="ARBA00023136"/>
    </source>
</evidence>
<feature type="transmembrane region" description="Helical" evidence="6">
    <location>
        <begin position="69"/>
        <end position="89"/>
    </location>
</feature>
<dbReference type="Proteomes" id="UP001500689">
    <property type="component" value="Unassembled WGS sequence"/>
</dbReference>
<evidence type="ECO:0000259" key="7">
    <source>
        <dbReference type="PROSITE" id="PS50850"/>
    </source>
</evidence>
<feature type="transmembrane region" description="Helical" evidence="6">
    <location>
        <begin position="239"/>
        <end position="261"/>
    </location>
</feature>
<keyword evidence="4 6" id="KW-1133">Transmembrane helix</keyword>
<reference evidence="9" key="1">
    <citation type="journal article" date="2019" name="Int. J. Syst. Evol. Microbiol.">
        <title>The Global Catalogue of Microorganisms (GCM) 10K type strain sequencing project: providing services to taxonomists for standard genome sequencing and annotation.</title>
        <authorList>
            <consortium name="The Broad Institute Genomics Platform"/>
            <consortium name="The Broad Institute Genome Sequencing Center for Infectious Disease"/>
            <person name="Wu L."/>
            <person name="Ma J."/>
        </authorList>
    </citation>
    <scope>NUCLEOTIDE SEQUENCE [LARGE SCALE GENOMIC DNA]</scope>
    <source>
        <strain evidence="9">JCM 16898</strain>
    </source>
</reference>
<comment type="caution">
    <text evidence="8">The sequence shown here is derived from an EMBL/GenBank/DDBJ whole genome shotgun (WGS) entry which is preliminary data.</text>
</comment>
<feature type="transmembrane region" description="Helical" evidence="6">
    <location>
        <begin position="300"/>
        <end position="318"/>
    </location>
</feature>
<keyword evidence="5 6" id="KW-0472">Membrane</keyword>
<feature type="transmembrane region" description="Helical" evidence="6">
    <location>
        <begin position="37"/>
        <end position="57"/>
    </location>
</feature>
<accession>A0ABP6WKQ1</accession>
<evidence type="ECO:0000313" key="9">
    <source>
        <dbReference type="Proteomes" id="UP001500689"/>
    </source>
</evidence>
<feature type="transmembrane region" description="Helical" evidence="6">
    <location>
        <begin position="101"/>
        <end position="118"/>
    </location>
</feature>
<feature type="transmembrane region" description="Helical" evidence="6">
    <location>
        <begin position="124"/>
        <end position="150"/>
    </location>
</feature>
<dbReference type="Gene3D" id="1.20.1250.20">
    <property type="entry name" value="MFS general substrate transporter like domains"/>
    <property type="match status" value="1"/>
</dbReference>
<dbReference type="InterPro" id="IPR020846">
    <property type="entry name" value="MFS_dom"/>
</dbReference>
<dbReference type="PANTHER" id="PTHR23513">
    <property type="entry name" value="INTEGRAL MEMBRANE EFFLUX PROTEIN-RELATED"/>
    <property type="match status" value="1"/>
</dbReference>
<dbReference type="EMBL" id="BAAAZN010000008">
    <property type="protein sequence ID" value="GAA3552098.1"/>
    <property type="molecule type" value="Genomic_DNA"/>
</dbReference>
<keyword evidence="2" id="KW-1003">Cell membrane</keyword>
<dbReference type="PROSITE" id="PS50850">
    <property type="entry name" value="MFS"/>
    <property type="match status" value="1"/>
</dbReference>
<evidence type="ECO:0000256" key="6">
    <source>
        <dbReference type="SAM" id="Phobius"/>
    </source>
</evidence>
<dbReference type="Pfam" id="PF07690">
    <property type="entry name" value="MFS_1"/>
    <property type="match status" value="1"/>
</dbReference>
<protein>
    <submittedName>
        <fullName evidence="8">MFS transporter</fullName>
    </submittedName>
</protein>
<evidence type="ECO:0000256" key="3">
    <source>
        <dbReference type="ARBA" id="ARBA00022692"/>
    </source>
</evidence>
<evidence type="ECO:0000313" key="8">
    <source>
        <dbReference type="EMBL" id="GAA3552098.1"/>
    </source>
</evidence>
<evidence type="ECO:0000256" key="2">
    <source>
        <dbReference type="ARBA" id="ARBA00022475"/>
    </source>
</evidence>
<comment type="subcellular location">
    <subcellularLocation>
        <location evidence="1">Cell membrane</location>
        <topology evidence="1">Multi-pass membrane protein</topology>
    </subcellularLocation>
</comment>
<keyword evidence="3 6" id="KW-0812">Transmembrane</keyword>
<dbReference type="CDD" id="cd06173">
    <property type="entry name" value="MFS_MefA_like"/>
    <property type="match status" value="1"/>
</dbReference>
<evidence type="ECO:0000256" key="4">
    <source>
        <dbReference type="ARBA" id="ARBA00022989"/>
    </source>
</evidence>
<dbReference type="SUPFAM" id="SSF103473">
    <property type="entry name" value="MFS general substrate transporter"/>
    <property type="match status" value="1"/>
</dbReference>
<gene>
    <name evidence="8" type="ORF">GCM10022222_39610</name>
</gene>
<feature type="transmembrane region" description="Helical" evidence="6">
    <location>
        <begin position="396"/>
        <end position="415"/>
    </location>
</feature>
<evidence type="ECO:0000256" key="1">
    <source>
        <dbReference type="ARBA" id="ARBA00004651"/>
    </source>
</evidence>
<feature type="transmembrane region" description="Helical" evidence="6">
    <location>
        <begin position="267"/>
        <end position="288"/>
    </location>
</feature>
<feature type="domain" description="Major facilitator superfamily (MFS) profile" evidence="7">
    <location>
        <begin position="230"/>
        <end position="426"/>
    </location>
</feature>
<sequence>MVHSDEAPKGSVSRLAKIVPPLLLRIPFRRYWTAQTISYLGDQVTFVALPLIAVLALDASAGEVSILSAAGTLPNLLFALHAGVFVDRFGRRRKLMIATDLLRACLLVTVPVAYWAGLLSMAHLYVVAFLTGALAVVFGICANSLFTALVDRRDFVSANSLVKGSYYFSWAAGPSAGGALVQALSGPIALLADVVSFLGSALLLRSITPEEPPRAKTGRDHLREGFAFIRRVPALLAKFLVDAGLNFFYTIYFTLLLLFAIDELHLPAVATGFMLAAGAVGALIGAMVTTRVTSRIGVGWAFLGGGFLYLGALVLAPIAHGPVWLATGFLVVAELLSGIGLMVCDIAGSSIQQALTPDRVRGRVQGVFMVFNNGSRPLGALLAGVLGTWLGLRTTFLVAVLGGLVCVLLVVPSSIRRMRELPEEAA</sequence>
<dbReference type="InterPro" id="IPR036259">
    <property type="entry name" value="MFS_trans_sf"/>
</dbReference>
<dbReference type="InterPro" id="IPR011701">
    <property type="entry name" value="MFS"/>
</dbReference>
<keyword evidence="9" id="KW-1185">Reference proteome</keyword>